<gene>
    <name evidence="2" type="ORF">LTR09_011184</name>
</gene>
<evidence type="ECO:0000259" key="1">
    <source>
        <dbReference type="Pfam" id="PF20150"/>
    </source>
</evidence>
<organism evidence="2 3">
    <name type="scientific">Extremus antarcticus</name>
    <dbReference type="NCBI Taxonomy" id="702011"/>
    <lineage>
        <taxon>Eukaryota</taxon>
        <taxon>Fungi</taxon>
        <taxon>Dikarya</taxon>
        <taxon>Ascomycota</taxon>
        <taxon>Pezizomycotina</taxon>
        <taxon>Dothideomycetes</taxon>
        <taxon>Dothideomycetidae</taxon>
        <taxon>Mycosphaerellales</taxon>
        <taxon>Extremaceae</taxon>
        <taxon>Extremus</taxon>
    </lineage>
</organism>
<evidence type="ECO:0000313" key="2">
    <source>
        <dbReference type="EMBL" id="KAK3047436.1"/>
    </source>
</evidence>
<name>A0AAJ0D6S0_9PEZI</name>
<accession>A0AAJ0D6S0</accession>
<keyword evidence="3" id="KW-1185">Reference proteome</keyword>
<dbReference type="Proteomes" id="UP001271007">
    <property type="component" value="Unassembled WGS sequence"/>
</dbReference>
<reference evidence="2" key="1">
    <citation type="submission" date="2023-04" db="EMBL/GenBank/DDBJ databases">
        <title>Black Yeasts Isolated from many extreme environments.</title>
        <authorList>
            <person name="Coleine C."/>
            <person name="Stajich J.E."/>
            <person name="Selbmann L."/>
        </authorList>
    </citation>
    <scope>NUCLEOTIDE SEQUENCE</scope>
    <source>
        <strain evidence="2">CCFEE 5312</strain>
    </source>
</reference>
<feature type="domain" description="2EXR" evidence="1">
    <location>
        <begin position="19"/>
        <end position="83"/>
    </location>
</feature>
<dbReference type="EMBL" id="JAWDJX010000062">
    <property type="protein sequence ID" value="KAK3047436.1"/>
    <property type="molecule type" value="Genomic_DNA"/>
</dbReference>
<protein>
    <recommendedName>
        <fullName evidence="1">2EXR domain-containing protein</fullName>
    </recommendedName>
</protein>
<dbReference type="AlphaFoldDB" id="A0AAJ0D6S0"/>
<dbReference type="Pfam" id="PF20150">
    <property type="entry name" value="2EXR"/>
    <property type="match status" value="1"/>
</dbReference>
<dbReference type="InterPro" id="IPR038883">
    <property type="entry name" value="AN11006-like"/>
</dbReference>
<proteinExistence type="predicted"/>
<comment type="caution">
    <text evidence="2">The sequence shown here is derived from an EMBL/GenBank/DDBJ whole genome shotgun (WGS) entry which is preliminary data.</text>
</comment>
<evidence type="ECO:0000313" key="3">
    <source>
        <dbReference type="Proteomes" id="UP001271007"/>
    </source>
</evidence>
<dbReference type="PANTHER" id="PTHR42085">
    <property type="entry name" value="F-BOX DOMAIN-CONTAINING PROTEIN"/>
    <property type="match status" value="1"/>
</dbReference>
<dbReference type="PANTHER" id="PTHR42085:SF1">
    <property type="entry name" value="F-BOX DOMAIN-CONTAINING PROTEIN"/>
    <property type="match status" value="1"/>
</dbReference>
<sequence length="248" mass="28003">MALRGSKQKPQEQDNRLFKLPPELRNYIWTLACTPMELPATNDKGVSNATDGLPKNTTHRRKLPSITRTCHQIRTEALPIFYSTAPLVVFGNDLGTLKSLRAQVWKALPHWFQLIGNDVHHLGQLTFAAALFYVDRVSYIPITLHITIAVKGGQPVVNVSPSSLAGEDVVGRVKENAKRNWIASDLETALTASMFNRSMRLRQRTPGLAAHEWNSIVEKVRRALVKMETGNTWERYTAWRARQRQLAA</sequence>
<dbReference type="InterPro" id="IPR045518">
    <property type="entry name" value="2EXR"/>
</dbReference>